<evidence type="ECO:0000256" key="1">
    <source>
        <dbReference type="SAM" id="Phobius"/>
    </source>
</evidence>
<dbReference type="EMBL" id="JBHEZZ010000023">
    <property type="protein sequence ID" value="MFC1405754.1"/>
    <property type="molecule type" value="Genomic_DNA"/>
</dbReference>
<gene>
    <name evidence="2" type="ORF">ACEZDJ_31135</name>
</gene>
<keyword evidence="1" id="KW-0812">Transmembrane</keyword>
<accession>A0ABV6UW93</accession>
<feature type="transmembrane region" description="Helical" evidence="1">
    <location>
        <begin position="38"/>
        <end position="58"/>
    </location>
</feature>
<dbReference type="Proteomes" id="UP001592528">
    <property type="component" value="Unassembled WGS sequence"/>
</dbReference>
<evidence type="ECO:0008006" key="4">
    <source>
        <dbReference type="Google" id="ProtNLM"/>
    </source>
</evidence>
<comment type="caution">
    <text evidence="2">The sequence shown here is derived from an EMBL/GenBank/DDBJ whole genome shotgun (WGS) entry which is preliminary data.</text>
</comment>
<dbReference type="RefSeq" id="WP_030263536.1">
    <property type="nucleotide sequence ID" value="NZ_JBHEZZ010000023.1"/>
</dbReference>
<proteinExistence type="predicted"/>
<keyword evidence="3" id="KW-1185">Reference proteome</keyword>
<evidence type="ECO:0000313" key="2">
    <source>
        <dbReference type="EMBL" id="MFC1405754.1"/>
    </source>
</evidence>
<name>A0ABV6UW93_9ACTN</name>
<keyword evidence="1" id="KW-1133">Transmembrane helix</keyword>
<organism evidence="2 3">
    <name type="scientific">Streptacidiphilus cavernicola</name>
    <dbReference type="NCBI Taxonomy" id="3342716"/>
    <lineage>
        <taxon>Bacteria</taxon>
        <taxon>Bacillati</taxon>
        <taxon>Actinomycetota</taxon>
        <taxon>Actinomycetes</taxon>
        <taxon>Kitasatosporales</taxon>
        <taxon>Streptomycetaceae</taxon>
        <taxon>Streptacidiphilus</taxon>
    </lineage>
</organism>
<evidence type="ECO:0000313" key="3">
    <source>
        <dbReference type="Proteomes" id="UP001592528"/>
    </source>
</evidence>
<keyword evidence="1" id="KW-0472">Membrane</keyword>
<reference evidence="2 3" key="1">
    <citation type="submission" date="2024-09" db="EMBL/GenBank/DDBJ databases">
        <authorList>
            <person name="Lee S.D."/>
        </authorList>
    </citation>
    <scope>NUCLEOTIDE SEQUENCE [LARGE SCALE GENOMIC DNA]</scope>
    <source>
        <strain evidence="2 3">N1-5</strain>
    </source>
</reference>
<feature type="transmembrane region" description="Helical" evidence="1">
    <location>
        <begin position="12"/>
        <end position="32"/>
    </location>
</feature>
<sequence length="81" mass="8608">MSSTARSFTPPRTLIIATPAGVYLTIRLAPALGWQDSALFGVLLLAFLLSLPALARLVRSARQSATIRAESKAAKKKEAGK</sequence>
<protein>
    <recommendedName>
        <fullName evidence="4">DUF4229 domain-containing protein</fullName>
    </recommendedName>
</protein>